<protein>
    <recommendedName>
        <fullName evidence="3">Lipoprotein</fullName>
    </recommendedName>
</protein>
<dbReference type="RefSeq" id="WP_354507336.1">
    <property type="nucleotide sequence ID" value="NZ_JBEPMO010000003.1"/>
</dbReference>
<sequence length="136" mass="15296">MRKLLVPVFVGLLLVSCGGKEEVQEGDLTQEQVEILEENSQINQDQIEYEGTFKGKIKGKDVQLKLNGDTFEITEGSSRSQGNWSKVDDGTVIELEPKSGKVSVKYYGFSDNETWVALSDSMTYPEPEEYLKRIPN</sequence>
<keyword evidence="2" id="KW-1185">Reference proteome</keyword>
<evidence type="ECO:0000313" key="1">
    <source>
        <dbReference type="EMBL" id="MET3731251.1"/>
    </source>
</evidence>
<gene>
    <name evidence="1" type="ORF">ABID46_000818</name>
</gene>
<name>A0ABV2LS50_9FLAO</name>
<reference evidence="1 2" key="1">
    <citation type="submission" date="2024-06" db="EMBL/GenBank/DDBJ databases">
        <title>Genomic Encyclopedia of Type Strains, Phase IV (KMG-IV): sequencing the most valuable type-strain genomes for metagenomic binning, comparative biology and taxonomic classification.</title>
        <authorList>
            <person name="Goeker M."/>
        </authorList>
    </citation>
    <scope>NUCLEOTIDE SEQUENCE [LARGE SCALE GENOMIC DNA]</scope>
    <source>
        <strain evidence="1 2">DSM 29388</strain>
    </source>
</reference>
<dbReference type="Proteomes" id="UP001549146">
    <property type="component" value="Unassembled WGS sequence"/>
</dbReference>
<evidence type="ECO:0000313" key="2">
    <source>
        <dbReference type="Proteomes" id="UP001549146"/>
    </source>
</evidence>
<accession>A0ABV2LS50</accession>
<organism evidence="1 2">
    <name type="scientific">Moheibacter stercoris</name>
    <dbReference type="NCBI Taxonomy" id="1628251"/>
    <lineage>
        <taxon>Bacteria</taxon>
        <taxon>Pseudomonadati</taxon>
        <taxon>Bacteroidota</taxon>
        <taxon>Flavobacteriia</taxon>
        <taxon>Flavobacteriales</taxon>
        <taxon>Weeksellaceae</taxon>
        <taxon>Moheibacter</taxon>
    </lineage>
</organism>
<dbReference type="EMBL" id="JBEPMO010000003">
    <property type="protein sequence ID" value="MET3731251.1"/>
    <property type="molecule type" value="Genomic_DNA"/>
</dbReference>
<dbReference type="PROSITE" id="PS51257">
    <property type="entry name" value="PROKAR_LIPOPROTEIN"/>
    <property type="match status" value="1"/>
</dbReference>
<proteinExistence type="predicted"/>
<comment type="caution">
    <text evidence="1">The sequence shown here is derived from an EMBL/GenBank/DDBJ whole genome shotgun (WGS) entry which is preliminary data.</text>
</comment>
<evidence type="ECO:0008006" key="3">
    <source>
        <dbReference type="Google" id="ProtNLM"/>
    </source>
</evidence>